<feature type="coiled-coil region" evidence="1">
    <location>
        <begin position="305"/>
        <end position="421"/>
    </location>
</feature>
<dbReference type="EMBL" id="OVEO01000013">
    <property type="protein sequence ID" value="SPR00074.1"/>
    <property type="molecule type" value="Genomic_DNA"/>
</dbReference>
<evidence type="ECO:0000313" key="4">
    <source>
        <dbReference type="Proteomes" id="UP000290189"/>
    </source>
</evidence>
<feature type="coiled-coil region" evidence="1">
    <location>
        <begin position="84"/>
        <end position="118"/>
    </location>
</feature>
<organism evidence="3 4">
    <name type="scientific">Plasmodiophora brassicae</name>
    <name type="common">Clubroot disease agent</name>
    <dbReference type="NCBI Taxonomy" id="37360"/>
    <lineage>
        <taxon>Eukaryota</taxon>
        <taxon>Sar</taxon>
        <taxon>Rhizaria</taxon>
        <taxon>Endomyxa</taxon>
        <taxon>Phytomyxea</taxon>
        <taxon>Plasmodiophorida</taxon>
        <taxon>Plasmodiophoridae</taxon>
        <taxon>Plasmodiophora</taxon>
    </lineage>
</organism>
<keyword evidence="1" id="KW-0175">Coiled coil</keyword>
<dbReference type="AlphaFoldDB" id="A0A3P3YIW3"/>
<feature type="coiled-coil region" evidence="1">
    <location>
        <begin position="14"/>
        <end position="48"/>
    </location>
</feature>
<sequence length="821" mass="92773">MDNDDARMTTIRDIKRFEKEKQHMAARIVELETQVDALRLQVDEMGGKSAILLQEQEETKQAIIDADNRARVNKEIGAKFEKMCKEKDAHIEDLSKEIKRLQEIAQTNGERIDSLESQLEQVGSGRQDLIDQNTLILKLKKQLNQATVSASREQNDVQNTLQSTSMMLQEMRLEYERFTETSRAEFREQVGAKDGELESLRNRFERANHVHYENARQLLLEQNEMVNALRNQFDEYRKVAEHMFLTEAKKMESKLNAQSQKHEQEMRYVVRAKDLHFRRMVTAKDAKIMNLIEGTDLQAFLVKHEIELEHLRRQHERDLEIVKEEVEEAQTKQFQALQNKLAVQELDLEKAMQAAKDLETKLSETLDVVRQSRMEMAAKEAAHLAQMNEMQEQVRLQQGTIDDLTRQREVLRHRLVRLKLKLTGEGKDDLESLLKRLTMETSRLSHMFASLGARHKTSTEQAGELRAQLDRQRQVTVALKHDLNDRTEKLCALTKAFERFLQSTFNIRTRNATGPTSSSQELVPATSASDLHLIPLPDDAAKEESAEAAERDVTDGNAFVSDADYDEILHRMRMLGRGMPLRKEFVFGAPHAALVANELETMAPPLAGTVKRSLEVARPKQAYRQPAKLSLLLDDQVFVRQHNLHDLQASLDKLNKFKAITAAFKGKDNALEKIAGDLLAERRNSNGGIVTDGTVWAHGASEAAAASMADLSSAPIYGAQGAMDDDAVRLYDDFVDRAVRAPIPGDSDAVDNRLKVSHLQPDFEGPAWKRSPARRPRGHRLRGLAMLPGPPSAPKPVSLVARPAPPNNKPSNPNATSAPSS</sequence>
<evidence type="ECO:0000256" key="2">
    <source>
        <dbReference type="SAM" id="MobiDB-lite"/>
    </source>
</evidence>
<feature type="compositionally biased region" description="Basic residues" evidence="2">
    <location>
        <begin position="771"/>
        <end position="782"/>
    </location>
</feature>
<feature type="coiled-coil region" evidence="1">
    <location>
        <begin position="212"/>
        <end position="265"/>
    </location>
</feature>
<feature type="region of interest" description="Disordered" evidence="2">
    <location>
        <begin position="762"/>
        <end position="821"/>
    </location>
</feature>
<gene>
    <name evidence="3" type="ORF">PLBR_LOCUS7289</name>
</gene>
<name>A0A3P3YIW3_PLABS</name>
<geneLocation type="mitochondrion" evidence="3"/>
<reference evidence="3 4" key="1">
    <citation type="submission" date="2018-03" db="EMBL/GenBank/DDBJ databases">
        <authorList>
            <person name="Fogelqvist J."/>
        </authorList>
    </citation>
    <scope>NUCLEOTIDE SEQUENCE [LARGE SCALE GENOMIC DNA]</scope>
</reference>
<proteinExistence type="predicted"/>
<accession>A0A3P3YIW3</accession>
<protein>
    <submittedName>
        <fullName evidence="3">Uncharacterized protein</fullName>
    </submittedName>
</protein>
<keyword evidence="3" id="KW-0496">Mitochondrion</keyword>
<feature type="compositionally biased region" description="Low complexity" evidence="2">
    <location>
        <begin position="809"/>
        <end position="821"/>
    </location>
</feature>
<evidence type="ECO:0000256" key="1">
    <source>
        <dbReference type="SAM" id="Coils"/>
    </source>
</evidence>
<dbReference type="Proteomes" id="UP000290189">
    <property type="component" value="Unassembled WGS sequence"/>
</dbReference>
<evidence type="ECO:0000313" key="3">
    <source>
        <dbReference type="EMBL" id="SPR00074.1"/>
    </source>
</evidence>